<accession>A0ABV6TD54</accession>
<name>A0ABV6TD54_9ACTN</name>
<dbReference type="Proteomes" id="UP001589887">
    <property type="component" value="Unassembled WGS sequence"/>
</dbReference>
<dbReference type="RefSeq" id="WP_394317437.1">
    <property type="nucleotide sequence ID" value="NZ_JBHMQV010000009.1"/>
</dbReference>
<organism evidence="2 3">
    <name type="scientific">Streptomyces noboritoensis</name>
    <dbReference type="NCBI Taxonomy" id="67337"/>
    <lineage>
        <taxon>Bacteria</taxon>
        <taxon>Bacillati</taxon>
        <taxon>Actinomycetota</taxon>
        <taxon>Actinomycetes</taxon>
        <taxon>Kitasatosporales</taxon>
        <taxon>Streptomycetaceae</taxon>
        <taxon>Streptomyces</taxon>
    </lineage>
</organism>
<evidence type="ECO:0000313" key="2">
    <source>
        <dbReference type="EMBL" id="MFC0843738.1"/>
    </source>
</evidence>
<protein>
    <submittedName>
        <fullName evidence="2">Uncharacterized protein</fullName>
    </submittedName>
</protein>
<sequence length="80" mass="8456">MGLSGDAQGRHDDVVFAIRVRPRAADPAEQPGRRLVTACRASRATSWAMEASMSWPRRSMSPSVGDATTSSTSATPPARG</sequence>
<feature type="region of interest" description="Disordered" evidence="1">
    <location>
        <begin position="53"/>
        <end position="80"/>
    </location>
</feature>
<evidence type="ECO:0000313" key="3">
    <source>
        <dbReference type="Proteomes" id="UP001589887"/>
    </source>
</evidence>
<gene>
    <name evidence="2" type="ORF">ACFH04_08395</name>
</gene>
<dbReference type="EMBL" id="JBHMQV010000009">
    <property type="protein sequence ID" value="MFC0843738.1"/>
    <property type="molecule type" value="Genomic_DNA"/>
</dbReference>
<keyword evidence="3" id="KW-1185">Reference proteome</keyword>
<comment type="caution">
    <text evidence="2">The sequence shown here is derived from an EMBL/GenBank/DDBJ whole genome shotgun (WGS) entry which is preliminary data.</text>
</comment>
<evidence type="ECO:0000256" key="1">
    <source>
        <dbReference type="SAM" id="MobiDB-lite"/>
    </source>
</evidence>
<reference evidence="2 3" key="1">
    <citation type="submission" date="2024-09" db="EMBL/GenBank/DDBJ databases">
        <authorList>
            <person name="Sun Q."/>
            <person name="Mori K."/>
        </authorList>
    </citation>
    <scope>NUCLEOTIDE SEQUENCE [LARGE SCALE GENOMIC DNA]</scope>
    <source>
        <strain evidence="2 3">JCM 4557</strain>
    </source>
</reference>
<proteinExistence type="predicted"/>